<dbReference type="AlphaFoldDB" id="A0A7J7FUJ4"/>
<keyword evidence="2" id="KW-1185">Reference proteome</keyword>
<gene>
    <name evidence="1" type="ORF">HYC85_028173</name>
</gene>
<proteinExistence type="predicted"/>
<reference evidence="1 2" key="2">
    <citation type="submission" date="2020-07" db="EMBL/GenBank/DDBJ databases">
        <title>Genome assembly of wild tea tree DASZ reveals pedigree and selection history of tea varieties.</title>
        <authorList>
            <person name="Zhang W."/>
        </authorList>
    </citation>
    <scope>NUCLEOTIDE SEQUENCE [LARGE SCALE GENOMIC DNA]</scope>
    <source>
        <strain evidence="2">cv. G240</strain>
        <tissue evidence="1">Leaf</tissue>
    </source>
</reference>
<organism evidence="1 2">
    <name type="scientific">Camellia sinensis</name>
    <name type="common">Tea plant</name>
    <name type="synonym">Thea sinensis</name>
    <dbReference type="NCBI Taxonomy" id="4442"/>
    <lineage>
        <taxon>Eukaryota</taxon>
        <taxon>Viridiplantae</taxon>
        <taxon>Streptophyta</taxon>
        <taxon>Embryophyta</taxon>
        <taxon>Tracheophyta</taxon>
        <taxon>Spermatophyta</taxon>
        <taxon>Magnoliopsida</taxon>
        <taxon>eudicotyledons</taxon>
        <taxon>Gunneridae</taxon>
        <taxon>Pentapetalae</taxon>
        <taxon>asterids</taxon>
        <taxon>Ericales</taxon>
        <taxon>Theaceae</taxon>
        <taxon>Camellia</taxon>
    </lineage>
</organism>
<dbReference type="Proteomes" id="UP000593564">
    <property type="component" value="Unassembled WGS sequence"/>
</dbReference>
<protein>
    <submittedName>
        <fullName evidence="1">Uncharacterized protein</fullName>
    </submittedName>
</protein>
<evidence type="ECO:0000313" key="2">
    <source>
        <dbReference type="Proteomes" id="UP000593564"/>
    </source>
</evidence>
<evidence type="ECO:0000313" key="1">
    <source>
        <dbReference type="EMBL" id="KAF5932002.1"/>
    </source>
</evidence>
<comment type="caution">
    <text evidence="1">The sequence shown here is derived from an EMBL/GenBank/DDBJ whole genome shotgun (WGS) entry which is preliminary data.</text>
</comment>
<sequence length="92" mass="10831">MVFHLKYQNFITVYHEKYPPRCVPHYYQARRTPLELHHTINKMNVSYPVGGLSENPSDGQVSFIGEERRQSTVERERVVPKMLPFNVCVLLL</sequence>
<accession>A0A7J7FUJ4</accession>
<dbReference type="EMBL" id="JACBKZ010000014">
    <property type="protein sequence ID" value="KAF5932002.1"/>
    <property type="molecule type" value="Genomic_DNA"/>
</dbReference>
<reference evidence="2" key="1">
    <citation type="journal article" date="2020" name="Nat. Commun.">
        <title>Genome assembly of wild tea tree DASZ reveals pedigree and selection history of tea varieties.</title>
        <authorList>
            <person name="Zhang W."/>
            <person name="Zhang Y."/>
            <person name="Qiu H."/>
            <person name="Guo Y."/>
            <person name="Wan H."/>
            <person name="Zhang X."/>
            <person name="Scossa F."/>
            <person name="Alseekh S."/>
            <person name="Zhang Q."/>
            <person name="Wang P."/>
            <person name="Xu L."/>
            <person name="Schmidt M.H."/>
            <person name="Jia X."/>
            <person name="Li D."/>
            <person name="Zhu A."/>
            <person name="Guo F."/>
            <person name="Chen W."/>
            <person name="Ni D."/>
            <person name="Usadel B."/>
            <person name="Fernie A.R."/>
            <person name="Wen W."/>
        </authorList>
    </citation>
    <scope>NUCLEOTIDE SEQUENCE [LARGE SCALE GENOMIC DNA]</scope>
    <source>
        <strain evidence="2">cv. G240</strain>
    </source>
</reference>
<name>A0A7J7FUJ4_CAMSI</name>